<organism evidence="2 3">
    <name type="scientific">Actinacidiphila oryziradicis</name>
    <dbReference type="NCBI Taxonomy" id="2571141"/>
    <lineage>
        <taxon>Bacteria</taxon>
        <taxon>Bacillati</taxon>
        <taxon>Actinomycetota</taxon>
        <taxon>Actinomycetes</taxon>
        <taxon>Kitasatosporales</taxon>
        <taxon>Streptomycetaceae</taxon>
        <taxon>Actinacidiphila</taxon>
    </lineage>
</organism>
<evidence type="ECO:0000259" key="1">
    <source>
        <dbReference type="Pfam" id="PF04149"/>
    </source>
</evidence>
<keyword evidence="3" id="KW-1185">Reference proteome</keyword>
<name>A0A4U0SP29_9ACTN</name>
<feature type="domain" description="DUF397" evidence="1">
    <location>
        <begin position="6"/>
        <end position="56"/>
    </location>
</feature>
<dbReference type="Pfam" id="PF04149">
    <property type="entry name" value="DUF397"/>
    <property type="match status" value="1"/>
</dbReference>
<comment type="caution">
    <text evidence="2">The sequence shown here is derived from an EMBL/GenBank/DDBJ whole genome shotgun (WGS) entry which is preliminary data.</text>
</comment>
<dbReference type="AlphaFoldDB" id="A0A4U0SP29"/>
<sequence>MIVDSNWQKSSFSSTGNNCVELARSANGILIREGDNPGVAITTTRTNLAVFLRGVQAGEFDWQNSSFSRARAEQHIEIASHDAAILMREGDTPTPSSPPPRPS</sequence>
<dbReference type="Proteomes" id="UP000305778">
    <property type="component" value="Unassembled WGS sequence"/>
</dbReference>
<dbReference type="EMBL" id="SUMC01000008">
    <property type="protein sequence ID" value="TKA11566.1"/>
    <property type="molecule type" value="Genomic_DNA"/>
</dbReference>
<reference evidence="2 3" key="1">
    <citation type="submission" date="2019-04" db="EMBL/GenBank/DDBJ databases">
        <title>Streptomyces oryziradicis sp. nov., a novel actinomycete isolated from rhizosphere soil of rice (Oryza sativa L.).</title>
        <authorList>
            <person name="Li C."/>
        </authorList>
    </citation>
    <scope>NUCLEOTIDE SEQUENCE [LARGE SCALE GENOMIC DNA]</scope>
    <source>
        <strain evidence="2 3">NEAU-C40</strain>
    </source>
</reference>
<dbReference type="InterPro" id="IPR007278">
    <property type="entry name" value="DUF397"/>
</dbReference>
<protein>
    <submittedName>
        <fullName evidence="2">DUF397 domain-containing protein</fullName>
    </submittedName>
</protein>
<dbReference type="OrthoDB" id="3698535at2"/>
<evidence type="ECO:0000313" key="3">
    <source>
        <dbReference type="Proteomes" id="UP000305778"/>
    </source>
</evidence>
<proteinExistence type="predicted"/>
<evidence type="ECO:0000313" key="2">
    <source>
        <dbReference type="EMBL" id="TKA11566.1"/>
    </source>
</evidence>
<accession>A0A4U0SP29</accession>
<dbReference type="RefSeq" id="WP_136723517.1">
    <property type="nucleotide sequence ID" value="NZ_SUMC01000008.1"/>
</dbReference>
<gene>
    <name evidence="2" type="ORF">FCI23_12175</name>
</gene>